<dbReference type="Gene3D" id="3.40.50.1820">
    <property type="entry name" value="alpha/beta hydrolase"/>
    <property type="match status" value="1"/>
</dbReference>
<feature type="domain" description="AB hydrolase-1" evidence="1">
    <location>
        <begin position="24"/>
        <end position="257"/>
    </location>
</feature>
<dbReference type="SUPFAM" id="SSF53474">
    <property type="entry name" value="alpha/beta-Hydrolases"/>
    <property type="match status" value="1"/>
</dbReference>
<evidence type="ECO:0000259" key="1">
    <source>
        <dbReference type="Pfam" id="PF00561"/>
    </source>
</evidence>
<reference evidence="2" key="1">
    <citation type="submission" date="2021-05" db="EMBL/GenBank/DDBJ databases">
        <authorList>
            <person name="Arsene-Ploetze F."/>
        </authorList>
    </citation>
    <scope>NUCLEOTIDE SEQUENCE</scope>
    <source>
        <strain evidence="2">DSM 42138</strain>
    </source>
</reference>
<dbReference type="InterPro" id="IPR000073">
    <property type="entry name" value="AB_hydrolase_1"/>
</dbReference>
<dbReference type="Proteomes" id="UP001152519">
    <property type="component" value="Unassembled WGS sequence"/>
</dbReference>
<dbReference type="PANTHER" id="PTHR43433:SF5">
    <property type="entry name" value="AB HYDROLASE-1 DOMAIN-CONTAINING PROTEIN"/>
    <property type="match status" value="1"/>
</dbReference>
<organism evidence="2 3">
    <name type="scientific">Actinacidiphila cocklensis</name>
    <dbReference type="NCBI Taxonomy" id="887465"/>
    <lineage>
        <taxon>Bacteria</taxon>
        <taxon>Bacillati</taxon>
        <taxon>Actinomycetota</taxon>
        <taxon>Actinomycetes</taxon>
        <taxon>Kitasatosporales</taxon>
        <taxon>Streptomycetaceae</taxon>
        <taxon>Actinacidiphila</taxon>
    </lineage>
</organism>
<keyword evidence="3" id="KW-1185">Reference proteome</keyword>
<sequence>MTLVKTAHVDGIDLAYEISGQGEPLLLVHGSNLATGLVPLAAALGEPAPSVQTIRYHRRGMTGSTGRAWPVSIARQAADLLGLLDVLRLDSAHVLGYSSGAVIALEAALSAPDRIRSLTLLEPILTEVPSWSGFSVGMAPILALYEAGDMAGAAHATFAGMAGPNWRQLIATAGPGALELAERDTEVFYRAEFPALTEWTLDAQRATALSAPVLSVVGDHGEAPFFAEGRALLHQHFPHCQDADIPGADHMMHLQAPGAIAAAVSGFALQS</sequence>
<accession>A0A9W4DR98</accession>
<dbReference type="GO" id="GO:0004806">
    <property type="term" value="F:triacylglycerol lipase activity"/>
    <property type="evidence" value="ECO:0007669"/>
    <property type="project" value="TreeGrafter"/>
</dbReference>
<dbReference type="RefSeq" id="WP_251486156.1">
    <property type="nucleotide sequence ID" value="NZ_CAJSLV010000043.1"/>
</dbReference>
<name>A0A9W4DR98_9ACTN</name>
<dbReference type="EMBL" id="CAJSLV010000043">
    <property type="protein sequence ID" value="CAG6392091.1"/>
    <property type="molecule type" value="Genomic_DNA"/>
</dbReference>
<evidence type="ECO:0000313" key="2">
    <source>
        <dbReference type="EMBL" id="CAG6392091.1"/>
    </source>
</evidence>
<evidence type="ECO:0000313" key="3">
    <source>
        <dbReference type="Proteomes" id="UP001152519"/>
    </source>
</evidence>
<comment type="caution">
    <text evidence="2">The sequence shown here is derived from an EMBL/GenBank/DDBJ whole genome shotgun (WGS) entry which is preliminary data.</text>
</comment>
<gene>
    <name evidence="2" type="ORF">SCOCK_150063</name>
</gene>
<dbReference type="GO" id="GO:0046503">
    <property type="term" value="P:glycerolipid catabolic process"/>
    <property type="evidence" value="ECO:0007669"/>
    <property type="project" value="TreeGrafter"/>
</dbReference>
<dbReference type="InterPro" id="IPR050471">
    <property type="entry name" value="AB_hydrolase"/>
</dbReference>
<dbReference type="InterPro" id="IPR029058">
    <property type="entry name" value="AB_hydrolase_fold"/>
</dbReference>
<dbReference type="Pfam" id="PF00561">
    <property type="entry name" value="Abhydrolase_1"/>
    <property type="match status" value="1"/>
</dbReference>
<dbReference type="AlphaFoldDB" id="A0A9W4DR98"/>
<protein>
    <submittedName>
        <fullName evidence="2">Pimeloyl-ACP methyl ester carboxylesterase</fullName>
    </submittedName>
</protein>
<dbReference type="PANTHER" id="PTHR43433">
    <property type="entry name" value="HYDROLASE, ALPHA/BETA FOLD FAMILY PROTEIN"/>
    <property type="match status" value="1"/>
</dbReference>
<proteinExistence type="predicted"/>